<evidence type="ECO:0000313" key="14">
    <source>
        <dbReference type="Proteomes" id="UP000636479"/>
    </source>
</evidence>
<dbReference type="Proteomes" id="UP000636479">
    <property type="component" value="Unassembled WGS sequence"/>
</dbReference>
<dbReference type="Gene3D" id="2.60.40.1730">
    <property type="entry name" value="tricorn interacting facor f3 domain"/>
    <property type="match status" value="1"/>
</dbReference>
<dbReference type="InterPro" id="IPR036249">
    <property type="entry name" value="Thioredoxin-like_sf"/>
</dbReference>
<reference evidence="13" key="1">
    <citation type="submission" date="2020-05" db="EMBL/GenBank/DDBJ databases">
        <title>Mycena genomes resolve the evolution of fungal bioluminescence.</title>
        <authorList>
            <person name="Tsai I.J."/>
        </authorList>
    </citation>
    <scope>NUCLEOTIDE SEQUENCE</scope>
    <source>
        <strain evidence="13">171206Taipei</strain>
    </source>
</reference>
<dbReference type="Pfam" id="PF11838">
    <property type="entry name" value="ERAP1_C"/>
    <property type="match status" value="1"/>
</dbReference>
<dbReference type="InterPro" id="IPR050344">
    <property type="entry name" value="Peptidase_M1_aminopeptidases"/>
</dbReference>
<dbReference type="RefSeq" id="XP_037219221.1">
    <property type="nucleotide sequence ID" value="XM_037363577.1"/>
</dbReference>
<dbReference type="InterPro" id="IPR042097">
    <property type="entry name" value="Aminopeptidase_N-like_N_sf"/>
</dbReference>
<protein>
    <submittedName>
        <fullName evidence="13">Leucyl aminopeptidase</fullName>
    </submittedName>
</protein>
<dbReference type="GO" id="GO:0006508">
    <property type="term" value="P:proteolysis"/>
    <property type="evidence" value="ECO:0007669"/>
    <property type="project" value="UniProtKB-KW"/>
</dbReference>
<dbReference type="PANTHER" id="PTHR11533">
    <property type="entry name" value="PROTEASE M1 ZINC METALLOPROTEASE"/>
    <property type="match status" value="1"/>
</dbReference>
<keyword evidence="7" id="KW-0482">Metalloprotease</keyword>
<name>A0A8H6SKS5_9AGAR</name>
<dbReference type="GO" id="GO:0016020">
    <property type="term" value="C:membrane"/>
    <property type="evidence" value="ECO:0007669"/>
    <property type="project" value="TreeGrafter"/>
</dbReference>
<dbReference type="FunFam" id="1.10.390.10:FF:000006">
    <property type="entry name" value="Puromycin-sensitive aminopeptidase"/>
    <property type="match status" value="1"/>
</dbReference>
<keyword evidence="6 9" id="KW-0862">Zinc</keyword>
<dbReference type="CDD" id="cd09601">
    <property type="entry name" value="M1_APN-Q_like"/>
    <property type="match status" value="1"/>
</dbReference>
<evidence type="ECO:0000256" key="6">
    <source>
        <dbReference type="ARBA" id="ARBA00022833"/>
    </source>
</evidence>
<evidence type="ECO:0000256" key="5">
    <source>
        <dbReference type="ARBA" id="ARBA00022801"/>
    </source>
</evidence>
<evidence type="ECO:0000256" key="10">
    <source>
        <dbReference type="PIRSR" id="PIRSR634016-4"/>
    </source>
</evidence>
<keyword evidence="11" id="KW-0732">Signal</keyword>
<dbReference type="InterPro" id="IPR045357">
    <property type="entry name" value="Aminopeptidase_N-like_N"/>
</dbReference>
<dbReference type="Pfam" id="PF00085">
    <property type="entry name" value="Thioredoxin"/>
    <property type="match status" value="2"/>
</dbReference>
<dbReference type="InterPro" id="IPR017937">
    <property type="entry name" value="Thioredoxin_CS"/>
</dbReference>
<dbReference type="GO" id="GO:0005615">
    <property type="term" value="C:extracellular space"/>
    <property type="evidence" value="ECO:0007669"/>
    <property type="project" value="TreeGrafter"/>
</dbReference>
<dbReference type="Gene3D" id="2.60.40.1910">
    <property type="match status" value="1"/>
</dbReference>
<feature type="active site" description="Proton acceptor" evidence="8">
    <location>
        <position position="833"/>
    </location>
</feature>
<dbReference type="PROSITE" id="PS00194">
    <property type="entry name" value="THIOREDOXIN_1"/>
    <property type="match status" value="1"/>
</dbReference>
<dbReference type="InterPro" id="IPR014782">
    <property type="entry name" value="Peptidase_M1_dom"/>
</dbReference>
<dbReference type="PRINTS" id="PR00756">
    <property type="entry name" value="ALADIPTASE"/>
</dbReference>
<keyword evidence="14" id="KW-1185">Reference proteome</keyword>
<feature type="site" description="Transition state stabilizer" evidence="10">
    <location>
        <position position="919"/>
    </location>
</feature>
<dbReference type="SUPFAM" id="SSF63737">
    <property type="entry name" value="Leukotriene A4 hydrolase N-terminal domain"/>
    <property type="match status" value="1"/>
</dbReference>
<dbReference type="Gene3D" id="3.40.30.10">
    <property type="entry name" value="Glutaredoxin"/>
    <property type="match status" value="3"/>
</dbReference>
<evidence type="ECO:0000256" key="2">
    <source>
        <dbReference type="ARBA" id="ARBA00022438"/>
    </source>
</evidence>
<dbReference type="InterPro" id="IPR013766">
    <property type="entry name" value="Thioredoxin_domain"/>
</dbReference>
<proteinExistence type="inferred from homology"/>
<dbReference type="OrthoDB" id="10031169at2759"/>
<dbReference type="InterPro" id="IPR027268">
    <property type="entry name" value="Peptidase_M4/M1_CTD_sf"/>
</dbReference>
<feature type="binding site" evidence="9">
    <location>
        <position position="836"/>
    </location>
    <ligand>
        <name>Zn(2+)</name>
        <dbReference type="ChEBI" id="CHEBI:29105"/>
        <note>catalytic</note>
    </ligand>
</feature>
<evidence type="ECO:0000256" key="9">
    <source>
        <dbReference type="PIRSR" id="PIRSR634016-3"/>
    </source>
</evidence>
<feature type="domain" description="Thioredoxin" evidence="12">
    <location>
        <begin position="145"/>
        <end position="266"/>
    </location>
</feature>
<comment type="similarity">
    <text evidence="1">Belongs to the peptidase M1 family.</text>
</comment>
<feature type="chain" id="PRO_5034604471" evidence="11">
    <location>
        <begin position="35"/>
        <end position="1390"/>
    </location>
</feature>
<evidence type="ECO:0000259" key="12">
    <source>
        <dbReference type="PROSITE" id="PS51352"/>
    </source>
</evidence>
<dbReference type="InterPro" id="IPR001930">
    <property type="entry name" value="Peptidase_M1"/>
</dbReference>
<dbReference type="Pfam" id="PF17900">
    <property type="entry name" value="Peptidase_M1_N"/>
    <property type="match status" value="1"/>
</dbReference>
<keyword evidence="3" id="KW-0645">Protease</keyword>
<comment type="cofactor">
    <cofactor evidence="9">
        <name>Zn(2+)</name>
        <dbReference type="ChEBI" id="CHEBI:29105"/>
    </cofactor>
    <text evidence="9">Binds 1 zinc ion per subunit.</text>
</comment>
<dbReference type="Gene3D" id="1.25.50.20">
    <property type="match status" value="1"/>
</dbReference>
<dbReference type="GO" id="GO:0042277">
    <property type="term" value="F:peptide binding"/>
    <property type="evidence" value="ECO:0007669"/>
    <property type="project" value="TreeGrafter"/>
</dbReference>
<evidence type="ECO:0000256" key="1">
    <source>
        <dbReference type="ARBA" id="ARBA00010136"/>
    </source>
</evidence>
<dbReference type="InterPro" id="IPR024571">
    <property type="entry name" value="ERAP1-like_C_dom"/>
</dbReference>
<keyword evidence="4 9" id="KW-0479">Metal-binding</keyword>
<dbReference type="Gene3D" id="1.10.390.10">
    <property type="entry name" value="Neutral Protease Domain 2"/>
    <property type="match status" value="1"/>
</dbReference>
<dbReference type="GO" id="GO:0008270">
    <property type="term" value="F:zinc ion binding"/>
    <property type="evidence" value="ECO:0007669"/>
    <property type="project" value="InterPro"/>
</dbReference>
<feature type="signal peptide" evidence="11">
    <location>
        <begin position="1"/>
        <end position="34"/>
    </location>
</feature>
<sequence>MVRLASMLGALRELPITLVITSLALASNALPAQSQSPMSLPPPLTPDNFQSTIAKGLWFIEHFSPWCGHCRAFAPTWEKLVEMNKDSESIQLAQVDCSVHGDLCTANGVGGYPQMNIYRDGQFVEKFKGSRDLDLLNEFLNKHKPRSPPPPPPPTVTLNKNGEVAVLTPDSFQGMVEQGPAFIKFYAPWCGHCKKLAPIWKQLGKIMQSKVTIGEVDCEANEKFCKAQGISGYPTLVYYPPSGEKSEYSGGRKLEQLKAFVEKASASATQPIQPEEIEAYVSDNAVMYLLLHPENDSYLLKTITRLAAPLLGSPIIFTSASPSLFERYAVPKTAPWAIIALKDHDPHTAAAMYLGSATVDSASSDLPTWLLANRLPTSMELMQDTFQSIMNAPHAPLVVIAAVTKDTRDKVSERFRDIALKWRVHTAGTGVYGGRSVVFTWMDADRWADWLKSMYGLKKGGGELEDVGVVIADHKALQYYDTEQSGGIIKMTSPSIFSALEGAASGSIAPKNSENFVERMARSMNKKMLAFEHFIVDQPLYAIFLMGLVLVVIYLALRRCVGDDQVSKASVAIIGSGASASEASNCTISDKSPDRLTLSVPSLLNAGSKAEVTIAFHAPLRDSMNGYYKSAWKRDGKTEYYALTQFQPTDARAAFPCWDEPALKAKFTVTMISRADTVNLSNMPVASETSYNPNSGDFQLPEGLWKVTTFDETPPMSTYIVAFANGPFEFMEDKVKMPLSGRTIPIRIYATPDLVSQAGFCLEVTAKVLPIYEQMFDIEFPLPKLDTLAANDFDMGAMENWGLITGRTRAFLTDPTRNDIGGRKIIAQITAHELAHMWFGNIATMEWWDCLYLNEGFASLMGEAIALDKVFPEWEVKSAFLTRHTSSALAVDAKRSSHAIEVPCPDVAFLNQIFDGLSYSKAASVLRMLSNFVGEDKFLKGTSIYLKEHLYGNTVSRDLWDGISAATGAWKYLSPTLVSNNLQMGYPLLRVTETAEGITVRQDRFFDNGLPTEEENTTIWTIPLSIRFLDEAGQVKTDTSLVLNQREMTFPINTSKPFKLNSDAIGVYRVLYSPERFSKIAAEAAKSDSIFTLDDRMGLIYDLAALSSAGLVGISSLLDVLDKWRNETTYMVWSSAWTSLNNIMQTFWEYPAIITGMKTLLQTLFAPILDRLGYDFPDGESVQSIELRRIAIAACAKAETPSVIQELHHRVIKYLEGDELSVPPGIQQTAFGVAAQVGGRLEFDGLLKLCENAVKPAVKTNAILGIGKTQDPALLEELFDYIATKARDQDVASFCRGLQVNPAARRMLAKFARDKYEIFSDRFGTNSMLKYFVEECFCTLTTQQDYDGIEAFFKDKDTSRYNMALAQVLETIQSQIVAIKAIPILIALIR</sequence>
<evidence type="ECO:0000256" key="11">
    <source>
        <dbReference type="SAM" id="SignalP"/>
    </source>
</evidence>
<evidence type="ECO:0000256" key="4">
    <source>
        <dbReference type="ARBA" id="ARBA00022723"/>
    </source>
</evidence>
<dbReference type="SUPFAM" id="SSF55486">
    <property type="entry name" value="Metalloproteases ('zincins'), catalytic domain"/>
    <property type="match status" value="1"/>
</dbReference>
<evidence type="ECO:0000256" key="7">
    <source>
        <dbReference type="ARBA" id="ARBA00023049"/>
    </source>
</evidence>
<dbReference type="GO" id="GO:0005737">
    <property type="term" value="C:cytoplasm"/>
    <property type="evidence" value="ECO:0007669"/>
    <property type="project" value="TreeGrafter"/>
</dbReference>
<dbReference type="InterPro" id="IPR034016">
    <property type="entry name" value="M1_APN-typ"/>
</dbReference>
<feature type="domain" description="Thioredoxin" evidence="12">
    <location>
        <begin position="24"/>
        <end position="144"/>
    </location>
</feature>
<organism evidence="13 14">
    <name type="scientific">Mycena indigotica</name>
    <dbReference type="NCBI Taxonomy" id="2126181"/>
    <lineage>
        <taxon>Eukaryota</taxon>
        <taxon>Fungi</taxon>
        <taxon>Dikarya</taxon>
        <taxon>Basidiomycota</taxon>
        <taxon>Agaricomycotina</taxon>
        <taxon>Agaricomycetes</taxon>
        <taxon>Agaricomycetidae</taxon>
        <taxon>Agaricales</taxon>
        <taxon>Marasmiineae</taxon>
        <taxon>Mycenaceae</taxon>
        <taxon>Mycena</taxon>
    </lineage>
</organism>
<feature type="binding site" evidence="9">
    <location>
        <position position="832"/>
    </location>
    <ligand>
        <name>Zn(2+)</name>
        <dbReference type="ChEBI" id="CHEBI:29105"/>
        <note>catalytic</note>
    </ligand>
</feature>
<dbReference type="PROSITE" id="PS51352">
    <property type="entry name" value="THIOREDOXIN_2"/>
    <property type="match status" value="2"/>
</dbReference>
<keyword evidence="5" id="KW-0378">Hydrolase</keyword>
<gene>
    <name evidence="13" type="ORF">MIND_00686900</name>
</gene>
<dbReference type="PANTHER" id="PTHR11533:SF174">
    <property type="entry name" value="PUROMYCIN-SENSITIVE AMINOPEPTIDASE-RELATED"/>
    <property type="match status" value="1"/>
</dbReference>
<keyword evidence="2 13" id="KW-0031">Aminopeptidase</keyword>
<accession>A0A8H6SKS5</accession>
<dbReference type="GO" id="GO:0070006">
    <property type="term" value="F:metalloaminopeptidase activity"/>
    <property type="evidence" value="ECO:0007669"/>
    <property type="project" value="TreeGrafter"/>
</dbReference>
<comment type="caution">
    <text evidence="13">The sequence shown here is derived from an EMBL/GenBank/DDBJ whole genome shotgun (WGS) entry which is preliminary data.</text>
</comment>
<feature type="binding site" evidence="9">
    <location>
        <position position="855"/>
    </location>
    <ligand>
        <name>Zn(2+)</name>
        <dbReference type="ChEBI" id="CHEBI:29105"/>
        <note>catalytic</note>
    </ligand>
</feature>
<dbReference type="SUPFAM" id="SSF52833">
    <property type="entry name" value="Thioredoxin-like"/>
    <property type="match status" value="2"/>
</dbReference>
<evidence type="ECO:0000313" key="13">
    <source>
        <dbReference type="EMBL" id="KAF7301221.1"/>
    </source>
</evidence>
<dbReference type="GO" id="GO:0043171">
    <property type="term" value="P:peptide catabolic process"/>
    <property type="evidence" value="ECO:0007669"/>
    <property type="project" value="TreeGrafter"/>
</dbReference>
<evidence type="ECO:0000256" key="3">
    <source>
        <dbReference type="ARBA" id="ARBA00022670"/>
    </source>
</evidence>
<dbReference type="EMBL" id="JACAZF010000006">
    <property type="protein sequence ID" value="KAF7301221.1"/>
    <property type="molecule type" value="Genomic_DNA"/>
</dbReference>
<dbReference type="Pfam" id="PF01433">
    <property type="entry name" value="Peptidase_M1"/>
    <property type="match status" value="1"/>
</dbReference>
<evidence type="ECO:0000256" key="8">
    <source>
        <dbReference type="PIRSR" id="PIRSR634016-1"/>
    </source>
</evidence>
<dbReference type="GeneID" id="59346093"/>